<evidence type="ECO:0000256" key="12">
    <source>
        <dbReference type="ARBA" id="ARBA00034430"/>
    </source>
</evidence>
<evidence type="ECO:0000256" key="2">
    <source>
        <dbReference type="ARBA" id="ARBA00006920"/>
    </source>
</evidence>
<reference evidence="14 15" key="1">
    <citation type="submission" date="2019-09" db="EMBL/GenBank/DDBJ databases">
        <title>Genome sequence of Adhaeribacter sp. M2.</title>
        <authorList>
            <person name="Srinivasan S."/>
        </authorList>
    </citation>
    <scope>NUCLEOTIDE SEQUENCE [LARGE SCALE GENOMIC DNA]</scope>
    <source>
        <strain evidence="14 15">M2</strain>
    </source>
</reference>
<keyword evidence="15" id="KW-1185">Reference proteome</keyword>
<evidence type="ECO:0000313" key="15">
    <source>
        <dbReference type="Proteomes" id="UP000326570"/>
    </source>
</evidence>
<dbReference type="EMBL" id="VTWT01000002">
    <property type="protein sequence ID" value="KAA9340587.1"/>
    <property type="molecule type" value="Genomic_DNA"/>
</dbReference>
<keyword evidence="9" id="KW-0406">Ion transport</keyword>
<keyword evidence="6" id="KW-0631">Potassium channel</keyword>
<dbReference type="AlphaFoldDB" id="A0A5N1J5Z0"/>
<proteinExistence type="inferred from homology"/>
<evidence type="ECO:0000256" key="4">
    <source>
        <dbReference type="ARBA" id="ARBA00022538"/>
    </source>
</evidence>
<comment type="similarity">
    <text evidence="2">Belongs to the TMEM175 family.</text>
</comment>
<gene>
    <name evidence="14" type="ORF">F0P94_03930</name>
</gene>
<accession>A0A5N1J5Z0</accession>
<comment type="catalytic activity">
    <reaction evidence="12">
        <text>K(+)(in) = K(+)(out)</text>
        <dbReference type="Rhea" id="RHEA:29463"/>
        <dbReference type="ChEBI" id="CHEBI:29103"/>
    </reaction>
</comment>
<dbReference type="GO" id="GO:0016020">
    <property type="term" value="C:membrane"/>
    <property type="evidence" value="ECO:0007669"/>
    <property type="project" value="UniProtKB-SubCell"/>
</dbReference>
<feature type="transmembrane region" description="Helical" evidence="13">
    <location>
        <begin position="103"/>
        <end position="122"/>
    </location>
</feature>
<evidence type="ECO:0000256" key="11">
    <source>
        <dbReference type="ARBA" id="ARBA00023303"/>
    </source>
</evidence>
<feature type="transmembrane region" description="Helical" evidence="13">
    <location>
        <begin position="168"/>
        <end position="188"/>
    </location>
</feature>
<feature type="transmembrane region" description="Helical" evidence="13">
    <location>
        <begin position="39"/>
        <end position="58"/>
    </location>
</feature>
<evidence type="ECO:0000256" key="1">
    <source>
        <dbReference type="ARBA" id="ARBA00004141"/>
    </source>
</evidence>
<dbReference type="PANTHER" id="PTHR31462:SF5">
    <property type="entry name" value="ENDOSOMAL_LYSOSOMAL PROTON CHANNEL TMEM175"/>
    <property type="match status" value="1"/>
</dbReference>
<evidence type="ECO:0000313" key="14">
    <source>
        <dbReference type="EMBL" id="KAA9340587.1"/>
    </source>
</evidence>
<organism evidence="14 15">
    <name type="scientific">Adhaeribacter soli</name>
    <dbReference type="NCBI Taxonomy" id="2607655"/>
    <lineage>
        <taxon>Bacteria</taxon>
        <taxon>Pseudomonadati</taxon>
        <taxon>Bacteroidota</taxon>
        <taxon>Cytophagia</taxon>
        <taxon>Cytophagales</taxon>
        <taxon>Hymenobacteraceae</taxon>
        <taxon>Adhaeribacter</taxon>
    </lineage>
</organism>
<dbReference type="GO" id="GO:0005267">
    <property type="term" value="F:potassium channel activity"/>
    <property type="evidence" value="ECO:0007669"/>
    <property type="project" value="UniProtKB-KW"/>
</dbReference>
<dbReference type="Proteomes" id="UP000326570">
    <property type="component" value="Unassembled WGS sequence"/>
</dbReference>
<dbReference type="RefSeq" id="WP_150902499.1">
    <property type="nucleotide sequence ID" value="NZ_VTWT01000002.1"/>
</dbReference>
<evidence type="ECO:0000256" key="8">
    <source>
        <dbReference type="ARBA" id="ARBA00022989"/>
    </source>
</evidence>
<protein>
    <submittedName>
        <fullName evidence="14">DUF1211 domain-containing protein</fullName>
    </submittedName>
</protein>
<keyword evidence="11" id="KW-0407">Ion channel</keyword>
<keyword evidence="10 13" id="KW-0472">Membrane</keyword>
<evidence type="ECO:0000256" key="3">
    <source>
        <dbReference type="ARBA" id="ARBA00022448"/>
    </source>
</evidence>
<keyword evidence="3" id="KW-0813">Transport</keyword>
<keyword evidence="5 13" id="KW-0812">Transmembrane</keyword>
<evidence type="ECO:0000256" key="7">
    <source>
        <dbReference type="ARBA" id="ARBA00022958"/>
    </source>
</evidence>
<dbReference type="PANTHER" id="PTHR31462">
    <property type="entry name" value="ENDOSOMAL/LYSOSOMAL POTASSIUM CHANNEL TMEM175"/>
    <property type="match status" value="1"/>
</dbReference>
<keyword evidence="7" id="KW-0630">Potassium</keyword>
<evidence type="ECO:0000256" key="10">
    <source>
        <dbReference type="ARBA" id="ARBA00023136"/>
    </source>
</evidence>
<evidence type="ECO:0000256" key="6">
    <source>
        <dbReference type="ARBA" id="ARBA00022826"/>
    </source>
</evidence>
<dbReference type="Pfam" id="PF06736">
    <property type="entry name" value="TMEM175"/>
    <property type="match status" value="1"/>
</dbReference>
<dbReference type="GO" id="GO:0015252">
    <property type="term" value="F:proton channel activity"/>
    <property type="evidence" value="ECO:0007669"/>
    <property type="project" value="InterPro"/>
</dbReference>
<sequence>MSENQLIAFSDGVIAIIITIMVLDLHVPDNPNLKSYLNAWPIFAGYALSFLIIGNFWVSHHNIFRNVSQVSNKTLWINLFCLFWLSFIPFTTSAMGKNAMTEVAVTVYAINIMVTSLCYFFLSRHLLALHIKDAETIKTFSKSFRKTYLTITLYICAILISLSGWPVAAFVIMVVSALSWLIPVILSLQMKTILQHSLYFQVVQIKP</sequence>
<evidence type="ECO:0000256" key="9">
    <source>
        <dbReference type="ARBA" id="ARBA00023065"/>
    </source>
</evidence>
<comment type="subcellular location">
    <subcellularLocation>
        <location evidence="1">Membrane</location>
        <topology evidence="1">Multi-pass membrane protein</topology>
    </subcellularLocation>
</comment>
<keyword evidence="4" id="KW-0633">Potassium transport</keyword>
<feature type="transmembrane region" description="Helical" evidence="13">
    <location>
        <begin position="143"/>
        <end position="162"/>
    </location>
</feature>
<keyword evidence="8 13" id="KW-1133">Transmembrane helix</keyword>
<evidence type="ECO:0000256" key="5">
    <source>
        <dbReference type="ARBA" id="ARBA00022692"/>
    </source>
</evidence>
<name>A0A5N1J5Z0_9BACT</name>
<feature type="transmembrane region" description="Helical" evidence="13">
    <location>
        <begin position="70"/>
        <end position="91"/>
    </location>
</feature>
<comment type="caution">
    <text evidence="14">The sequence shown here is derived from an EMBL/GenBank/DDBJ whole genome shotgun (WGS) entry which is preliminary data.</text>
</comment>
<dbReference type="InterPro" id="IPR010617">
    <property type="entry name" value="TMEM175-like"/>
</dbReference>
<feature type="transmembrane region" description="Helical" evidence="13">
    <location>
        <begin position="7"/>
        <end position="27"/>
    </location>
</feature>
<evidence type="ECO:0000256" key="13">
    <source>
        <dbReference type="SAM" id="Phobius"/>
    </source>
</evidence>